<evidence type="ECO:0000313" key="1">
    <source>
        <dbReference type="EMBL" id="KAF2585559.1"/>
    </source>
</evidence>
<dbReference type="AlphaFoldDB" id="A0A8S9JUW8"/>
<comment type="caution">
    <text evidence="1">The sequence shown here is derived from an EMBL/GenBank/DDBJ whole genome shotgun (WGS) entry which is preliminary data.</text>
</comment>
<name>A0A8S9JUW8_BRACR</name>
<sequence length="83" mass="9173">MGEVTGKEVQLAGQVQVEMEVEVDVHTFSSMDKLHQVHLLSHLRSLISISATLLTETQRKMAMAVISSHAFNEKQGELELVIG</sequence>
<dbReference type="EMBL" id="QGKY02000246">
    <property type="protein sequence ID" value="KAF2585559.1"/>
    <property type="molecule type" value="Genomic_DNA"/>
</dbReference>
<protein>
    <submittedName>
        <fullName evidence="1">Uncharacterized protein</fullName>
    </submittedName>
</protein>
<accession>A0A8S9JUW8</accession>
<gene>
    <name evidence="1" type="ORF">F2Q70_00035568</name>
</gene>
<reference evidence="1" key="1">
    <citation type="submission" date="2019-12" db="EMBL/GenBank/DDBJ databases">
        <title>Genome sequencing and annotation of Brassica cretica.</title>
        <authorList>
            <person name="Studholme D.J."/>
            <person name="Sarris P.F."/>
        </authorList>
    </citation>
    <scope>NUCLEOTIDE SEQUENCE</scope>
    <source>
        <strain evidence="1">PFS-102/07</strain>
        <tissue evidence="1">Leaf</tissue>
    </source>
</reference>
<organism evidence="1">
    <name type="scientific">Brassica cretica</name>
    <name type="common">Mustard</name>
    <dbReference type="NCBI Taxonomy" id="69181"/>
    <lineage>
        <taxon>Eukaryota</taxon>
        <taxon>Viridiplantae</taxon>
        <taxon>Streptophyta</taxon>
        <taxon>Embryophyta</taxon>
        <taxon>Tracheophyta</taxon>
        <taxon>Spermatophyta</taxon>
        <taxon>Magnoliopsida</taxon>
        <taxon>eudicotyledons</taxon>
        <taxon>Gunneridae</taxon>
        <taxon>Pentapetalae</taxon>
        <taxon>rosids</taxon>
        <taxon>malvids</taxon>
        <taxon>Brassicales</taxon>
        <taxon>Brassicaceae</taxon>
        <taxon>Brassiceae</taxon>
        <taxon>Brassica</taxon>
    </lineage>
</organism>
<proteinExistence type="predicted"/>